<dbReference type="GO" id="GO:0016020">
    <property type="term" value="C:membrane"/>
    <property type="evidence" value="ECO:0007669"/>
    <property type="project" value="InterPro"/>
</dbReference>
<keyword evidence="1 3" id="KW-0807">Transducer</keyword>
<dbReference type="OrthoDB" id="140075at2157"/>
<dbReference type="Proteomes" id="UP000509241">
    <property type="component" value="Chromosome"/>
</dbReference>
<feature type="compositionally biased region" description="Low complexity" evidence="5">
    <location>
        <begin position="544"/>
        <end position="553"/>
    </location>
</feature>
<feature type="domain" description="HAMP" evidence="8">
    <location>
        <begin position="111"/>
        <end position="162"/>
    </location>
</feature>
<dbReference type="Pfam" id="PF10442">
    <property type="entry name" value="FIST_C"/>
    <property type="match status" value="1"/>
</dbReference>
<feature type="transmembrane region" description="Helical" evidence="6">
    <location>
        <begin position="12"/>
        <end position="37"/>
    </location>
</feature>
<keyword evidence="10" id="KW-1185">Reference proteome</keyword>
<dbReference type="GO" id="GO:0004888">
    <property type="term" value="F:transmembrane signaling receptor activity"/>
    <property type="evidence" value="ECO:0007669"/>
    <property type="project" value="InterPro"/>
</dbReference>
<dbReference type="PANTHER" id="PTHR32089:SF112">
    <property type="entry name" value="LYSOZYME-LIKE PROTEIN-RELATED"/>
    <property type="match status" value="1"/>
</dbReference>
<dbReference type="PANTHER" id="PTHR32089">
    <property type="entry name" value="METHYL-ACCEPTING CHEMOTAXIS PROTEIN MCPB"/>
    <property type="match status" value="1"/>
</dbReference>
<dbReference type="Pfam" id="PF00015">
    <property type="entry name" value="MCPsignal"/>
    <property type="match status" value="1"/>
</dbReference>
<evidence type="ECO:0000313" key="10">
    <source>
        <dbReference type="Proteomes" id="UP000509241"/>
    </source>
</evidence>
<evidence type="ECO:0000256" key="3">
    <source>
        <dbReference type="PROSITE-ProRule" id="PRU00284"/>
    </source>
</evidence>
<feature type="coiled-coil region" evidence="4">
    <location>
        <begin position="325"/>
        <end position="380"/>
    </location>
</feature>
<accession>A0A7D5GN06</accession>
<evidence type="ECO:0000256" key="2">
    <source>
        <dbReference type="ARBA" id="ARBA00029447"/>
    </source>
</evidence>
<protein>
    <submittedName>
        <fullName evidence="9">FIST C-terminal domain-containing protein</fullName>
    </submittedName>
</protein>
<name>A0A7D5GN06_9EURY</name>
<dbReference type="SMART" id="SM01204">
    <property type="entry name" value="FIST_C"/>
    <property type="match status" value="1"/>
</dbReference>
<evidence type="ECO:0000256" key="6">
    <source>
        <dbReference type="SAM" id="Phobius"/>
    </source>
</evidence>
<dbReference type="PROSITE" id="PS50111">
    <property type="entry name" value="CHEMOTAXIS_TRANSDUC_2"/>
    <property type="match status" value="1"/>
</dbReference>
<feature type="region of interest" description="Disordered" evidence="5">
    <location>
        <begin position="472"/>
        <end position="553"/>
    </location>
</feature>
<dbReference type="Gene3D" id="1.10.287.950">
    <property type="entry name" value="Methyl-accepting chemotaxis protein"/>
    <property type="match status" value="1"/>
</dbReference>
<evidence type="ECO:0000313" key="9">
    <source>
        <dbReference type="EMBL" id="QLG50532.1"/>
    </source>
</evidence>
<sequence>MNYTIRFGSVLFGATVIMAVAGYMGGIAGLIGGMILVSGTGVVLGNRIDRTLDRTASNVEAAIGDTDPALTDGGIQNVDIVVKRRVDENRKLRERIDELETELQKANEKNDRIEDQTERFQESMQLVAAGQLAHRLETDEESSLEIAEDFNEMMDELEGTIRHLKDFISLVVSSSDEVLSGTEEVSEASNQIGEVIQEISHGATAQSEQLQSVTNEMETLSSSIEEIASLSDGVATLSERTAAAGREGQRAAQTAIDGLNEMEDGSTEAVEAIESLRVEMEAIDELVEFISEVARETNMLALNANIEATRSTDGSRNGDGFAAVAKEVKELAEKSKEAADNIEKRIEDIHEQTEVATNTVRETEERIAEHTDSIENALDALSEIAEYASETNHGVQEIHTAADQQAESTQQVVALVDETASISDQTSDLAEEVTASAEEQTAALTDVSSSARQLSENANWLHDTLDMYKVRQDPPGMEEQTPATPRDSTADAGADLTTWSTAETANWSETSWDSSMSAGSEETASAGSEETASDETTNTEPSAEISSETTNESEIFSFGESDDAESLPTQFQTGMAIDDDSFDAGYRAARKAFDGFGTERVDFCQVFCSPEYDYGDVLAGVRDVIGSDAKLIGASSAGEFTEQAVLDGSVAVSLVASDTIKFFTGLGTDLSEGAADAVNEAVSDLPSSVEGYPHLSAINLHDGLAGVSDQIALVTQRNLGHDVSFVGGSAGDDLAMNATHVFHDETVTTDSVVIALMASKEPVTITVDHGHSPISEPMTVTKSEGGRVIEIDGKPAFEAWREAVESYLAETDRSVDFDAVEEESQELLGLLTEFEFGIEEGHGAINDGYKIRWPGLTLSKAGPLDFPVGVPEGVVLRVMHSPPDDQIVSARDTAKAAVQNASGEIAGGFVYDCACRSIILGEEFDDAVSAIGSELDVPFSGFETYGELCMERGQMSGYHNTTSVIMLLPT</sequence>
<evidence type="ECO:0000256" key="1">
    <source>
        <dbReference type="ARBA" id="ARBA00023224"/>
    </source>
</evidence>
<evidence type="ECO:0000256" key="5">
    <source>
        <dbReference type="SAM" id="MobiDB-lite"/>
    </source>
</evidence>
<organism evidence="9 10">
    <name type="scientific">Natrinema halophilum</name>
    <dbReference type="NCBI Taxonomy" id="1699371"/>
    <lineage>
        <taxon>Archaea</taxon>
        <taxon>Methanobacteriati</taxon>
        <taxon>Methanobacteriota</taxon>
        <taxon>Stenosarchaea group</taxon>
        <taxon>Halobacteria</taxon>
        <taxon>Halobacteriales</taxon>
        <taxon>Natrialbaceae</taxon>
        <taxon>Natrinema</taxon>
    </lineage>
</organism>
<reference evidence="9 10" key="1">
    <citation type="submission" date="2020-07" db="EMBL/GenBank/DDBJ databases">
        <authorList>
            <person name="Cui H."/>
        </authorList>
    </citation>
    <scope>NUCLEOTIDE SEQUENCE [LARGE SCALE GENOMIC DNA]</scope>
    <source>
        <strain evidence="9 10">YPL8</strain>
    </source>
</reference>
<keyword evidence="6" id="KW-0812">Transmembrane</keyword>
<keyword evidence="4" id="KW-0175">Coiled coil</keyword>
<dbReference type="PRINTS" id="PR00260">
    <property type="entry name" value="CHEMTRNSDUCR"/>
</dbReference>
<feature type="compositionally biased region" description="Low complexity" evidence="5">
    <location>
        <begin position="514"/>
        <end position="536"/>
    </location>
</feature>
<proteinExistence type="inferred from homology"/>
<keyword evidence="6" id="KW-0472">Membrane</keyword>
<dbReference type="SMART" id="SM00897">
    <property type="entry name" value="FIST"/>
    <property type="match status" value="1"/>
</dbReference>
<evidence type="ECO:0000259" key="8">
    <source>
        <dbReference type="PROSITE" id="PS50885"/>
    </source>
</evidence>
<dbReference type="CDD" id="cd11386">
    <property type="entry name" value="MCP_signal"/>
    <property type="match status" value="1"/>
</dbReference>
<keyword evidence="6" id="KW-1133">Transmembrane helix</keyword>
<evidence type="ECO:0000259" key="7">
    <source>
        <dbReference type="PROSITE" id="PS50111"/>
    </source>
</evidence>
<dbReference type="PROSITE" id="PS50885">
    <property type="entry name" value="HAMP"/>
    <property type="match status" value="1"/>
</dbReference>
<dbReference type="SMART" id="SM00283">
    <property type="entry name" value="MA"/>
    <property type="match status" value="1"/>
</dbReference>
<dbReference type="InterPro" id="IPR004090">
    <property type="entry name" value="Chemotax_Me-accpt_rcpt"/>
</dbReference>
<dbReference type="EMBL" id="CP058601">
    <property type="protein sequence ID" value="QLG50532.1"/>
    <property type="molecule type" value="Genomic_DNA"/>
</dbReference>
<feature type="compositionally biased region" description="Polar residues" evidence="5">
    <location>
        <begin position="497"/>
        <end position="513"/>
    </location>
</feature>
<dbReference type="KEGG" id="haly:HYG82_17605"/>
<dbReference type="SUPFAM" id="SSF58104">
    <property type="entry name" value="Methyl-accepting chemotaxis protein (MCP) signaling domain"/>
    <property type="match status" value="1"/>
</dbReference>
<dbReference type="InterPro" id="IPR019494">
    <property type="entry name" value="FIST_C"/>
</dbReference>
<comment type="similarity">
    <text evidence="2">Belongs to the methyl-accepting chemotaxis (MCP) protein family.</text>
</comment>
<dbReference type="AlphaFoldDB" id="A0A7D5GN06"/>
<dbReference type="Pfam" id="PF08495">
    <property type="entry name" value="FIST"/>
    <property type="match status" value="1"/>
</dbReference>
<dbReference type="InterPro" id="IPR013702">
    <property type="entry name" value="FIST_domain_N"/>
</dbReference>
<gene>
    <name evidence="9" type="ORF">HYG82_17605</name>
</gene>
<dbReference type="InterPro" id="IPR004089">
    <property type="entry name" value="MCPsignal_dom"/>
</dbReference>
<evidence type="ECO:0000256" key="4">
    <source>
        <dbReference type="SAM" id="Coils"/>
    </source>
</evidence>
<dbReference type="GO" id="GO:0006935">
    <property type="term" value="P:chemotaxis"/>
    <property type="evidence" value="ECO:0007669"/>
    <property type="project" value="InterPro"/>
</dbReference>
<feature type="domain" description="Methyl-accepting transducer" evidence="7">
    <location>
        <begin position="181"/>
        <end position="420"/>
    </location>
</feature>
<feature type="coiled-coil region" evidence="4">
    <location>
        <begin position="82"/>
        <end position="123"/>
    </location>
</feature>
<dbReference type="GO" id="GO:0007165">
    <property type="term" value="P:signal transduction"/>
    <property type="evidence" value="ECO:0007669"/>
    <property type="project" value="UniProtKB-KW"/>
</dbReference>
<dbReference type="InterPro" id="IPR003660">
    <property type="entry name" value="HAMP_dom"/>
</dbReference>